<dbReference type="GO" id="GO:0003697">
    <property type="term" value="F:single-stranded DNA binding"/>
    <property type="evidence" value="ECO:0007669"/>
    <property type="project" value="EnsemblFungi"/>
</dbReference>
<dbReference type="Pfam" id="PF02002">
    <property type="entry name" value="TFIIE_alpha"/>
    <property type="match status" value="1"/>
</dbReference>
<evidence type="ECO:0000313" key="7">
    <source>
        <dbReference type="Proteomes" id="UP000000599"/>
    </source>
</evidence>
<evidence type="ECO:0000256" key="1">
    <source>
        <dbReference type="ARBA" id="ARBA00008947"/>
    </source>
</evidence>
<evidence type="ECO:0000256" key="4">
    <source>
        <dbReference type="SAM" id="MobiDB-lite"/>
    </source>
</evidence>
<dbReference type="EMBL" id="CR382138">
    <property type="protein sequence ID" value="CAG89202.2"/>
    <property type="molecule type" value="Genomic_DNA"/>
</dbReference>
<dbReference type="GO" id="GO:0000993">
    <property type="term" value="F:RNA polymerase II complex binding"/>
    <property type="evidence" value="ECO:0007669"/>
    <property type="project" value="EnsemblFungi"/>
</dbReference>
<dbReference type="HOGENOM" id="CLU_035744_2_0_1"/>
<keyword evidence="3" id="KW-0804">Transcription</keyword>
<sequence length="397" mass="44451">MDDTIRSLIRFVARGFYSKPYVLILDAVLLHSVLSEDDLIYLLSIHRKELRSLCNKLVEDRLLVNHIQKEENAQQRLITRTYFYIHTTEAIDSIKWKVHSIVNIIKEEMTHYGNPQGYVCPRCGKKVSQLDAISLLSDDKTNFECDNCGGVLIEDDSSKQASLRQAKLEKLMNQVDPVISYLKKIDDAYIEDNTFESSLVKSIPAQSSTSASYSVSNRISSRSRSNLSSLQNDASKSQATLHVSITANDENYEREQQEKEERRQKLQQNALPSWHSEGTVGKSSLGKLDDDNDELSTPNEGTPVPGIKSENEIQSDAADSGSATMDISSTNTPMANTDEGVDNSTPNVAPVNVSELKDKESQDALAAYYAQLAEREAEDDDDDDDDDEDDFDDFEDV</sequence>
<evidence type="ECO:0000256" key="2">
    <source>
        <dbReference type="ARBA" id="ARBA00023015"/>
    </source>
</evidence>
<dbReference type="SUPFAM" id="SSF57783">
    <property type="entry name" value="Zinc beta-ribbon"/>
    <property type="match status" value="1"/>
</dbReference>
<dbReference type="Proteomes" id="UP000000599">
    <property type="component" value="Chromosome F"/>
</dbReference>
<dbReference type="KEGG" id="dha:DEHA2F11330g"/>
<keyword evidence="2" id="KW-0805">Transcription regulation</keyword>
<evidence type="ECO:0000259" key="5">
    <source>
        <dbReference type="PROSITE" id="PS51344"/>
    </source>
</evidence>
<dbReference type="InterPro" id="IPR013083">
    <property type="entry name" value="Znf_RING/FYVE/PHD"/>
</dbReference>
<dbReference type="STRING" id="284592.Q6BLR4"/>
<protein>
    <submittedName>
        <fullName evidence="6">DEHA2F11330p</fullName>
    </submittedName>
</protein>
<feature type="compositionally biased region" description="Polar residues" evidence="4">
    <location>
        <begin position="230"/>
        <end position="249"/>
    </location>
</feature>
<gene>
    <name evidence="6" type="ordered locus">DEHA2F11330g</name>
</gene>
<dbReference type="InterPro" id="IPR039997">
    <property type="entry name" value="TFE"/>
</dbReference>
<dbReference type="InterPro" id="IPR002853">
    <property type="entry name" value="TFIIE_asu"/>
</dbReference>
<dbReference type="GO" id="GO:0001097">
    <property type="term" value="F:TFIIH-class transcription factor complex binding"/>
    <property type="evidence" value="ECO:0007669"/>
    <property type="project" value="EnsemblFungi"/>
</dbReference>
<dbReference type="FunCoup" id="Q6BLR4">
    <property type="interactions" value="152"/>
</dbReference>
<feature type="compositionally biased region" description="Acidic residues" evidence="4">
    <location>
        <begin position="376"/>
        <end position="397"/>
    </location>
</feature>
<comment type="similarity">
    <text evidence="1">Belongs to the TFIIE alpha subunit family.</text>
</comment>
<dbReference type="InParanoid" id="Q6BLR4"/>
<dbReference type="OrthoDB" id="361102at2759"/>
<evidence type="ECO:0000256" key="3">
    <source>
        <dbReference type="ARBA" id="ARBA00023163"/>
    </source>
</evidence>
<feature type="domain" description="HTH TFE/IIEalpha-type" evidence="5">
    <location>
        <begin position="5"/>
        <end position="95"/>
    </location>
</feature>
<feature type="compositionally biased region" description="Polar residues" evidence="4">
    <location>
        <begin position="321"/>
        <end position="335"/>
    </location>
</feature>
<dbReference type="AlphaFoldDB" id="Q6BLR4"/>
<evidence type="ECO:0000313" key="6">
    <source>
        <dbReference type="EMBL" id="CAG89202.2"/>
    </source>
</evidence>
<dbReference type="SMART" id="SM00531">
    <property type="entry name" value="TFIIE"/>
    <property type="match status" value="1"/>
</dbReference>
<keyword evidence="7" id="KW-1185">Reference proteome</keyword>
<dbReference type="GeneID" id="2903458"/>
<dbReference type="PANTHER" id="PTHR13097">
    <property type="entry name" value="TRANSCRIPTION INITIATION FACTOR IIE, ALPHA SUBUNIT"/>
    <property type="match status" value="1"/>
</dbReference>
<feature type="compositionally biased region" description="Basic and acidic residues" evidence="4">
    <location>
        <begin position="251"/>
        <end position="264"/>
    </location>
</feature>
<dbReference type="eggNOG" id="KOG2593">
    <property type="taxonomic scope" value="Eukaryota"/>
</dbReference>
<dbReference type="GO" id="GO:0097550">
    <property type="term" value="C:transcription preinitiation complex"/>
    <property type="evidence" value="ECO:0007669"/>
    <property type="project" value="EnsemblFungi"/>
</dbReference>
<dbReference type="PANTHER" id="PTHR13097:SF7">
    <property type="entry name" value="GENERAL TRANSCRIPTION FACTOR IIE SUBUNIT 1"/>
    <property type="match status" value="1"/>
</dbReference>
<dbReference type="InterPro" id="IPR017919">
    <property type="entry name" value="TFIIE/TFIIEa_HTH"/>
</dbReference>
<feature type="region of interest" description="Disordered" evidence="4">
    <location>
        <begin position="223"/>
        <end position="397"/>
    </location>
</feature>
<dbReference type="GO" id="GO:0005673">
    <property type="term" value="C:transcription factor TFIIE complex"/>
    <property type="evidence" value="ECO:0007669"/>
    <property type="project" value="EnsemblFungi"/>
</dbReference>
<dbReference type="RefSeq" id="XP_460857.2">
    <property type="nucleotide sequence ID" value="XM_460857.1"/>
</dbReference>
<dbReference type="InterPro" id="IPR024550">
    <property type="entry name" value="TFIIEa/SarR/Rpc3_HTH_dom"/>
</dbReference>
<dbReference type="OMA" id="DAIKWKV"/>
<proteinExistence type="inferred from homology"/>
<reference evidence="6 7" key="1">
    <citation type="journal article" date="2004" name="Nature">
        <title>Genome evolution in yeasts.</title>
        <authorList>
            <consortium name="Genolevures"/>
            <person name="Dujon B."/>
            <person name="Sherman D."/>
            <person name="Fischer G."/>
            <person name="Durrens P."/>
            <person name="Casaregola S."/>
            <person name="Lafontaine I."/>
            <person name="de Montigny J."/>
            <person name="Marck C."/>
            <person name="Neuveglise C."/>
            <person name="Talla E."/>
            <person name="Goffard N."/>
            <person name="Frangeul L."/>
            <person name="Aigle M."/>
            <person name="Anthouard V."/>
            <person name="Babour A."/>
            <person name="Barbe V."/>
            <person name="Barnay S."/>
            <person name="Blanchin S."/>
            <person name="Beckerich J.M."/>
            <person name="Beyne E."/>
            <person name="Bleykasten C."/>
            <person name="Boisrame A."/>
            <person name="Boyer J."/>
            <person name="Cattolico L."/>
            <person name="Confanioleri F."/>
            <person name="de Daruvar A."/>
            <person name="Despons L."/>
            <person name="Fabre E."/>
            <person name="Fairhead C."/>
            <person name="Ferry-Dumazet H."/>
            <person name="Groppi A."/>
            <person name="Hantraye F."/>
            <person name="Hennequin C."/>
            <person name="Jauniaux N."/>
            <person name="Joyet P."/>
            <person name="Kachouri R."/>
            <person name="Kerrest A."/>
            <person name="Koszul R."/>
            <person name="Lemaire M."/>
            <person name="Lesur I."/>
            <person name="Ma L."/>
            <person name="Muller H."/>
            <person name="Nicaud J.M."/>
            <person name="Nikolski M."/>
            <person name="Oztas S."/>
            <person name="Ozier-Kalogeropoulos O."/>
            <person name="Pellenz S."/>
            <person name="Potier S."/>
            <person name="Richard G.F."/>
            <person name="Straub M.L."/>
            <person name="Suleau A."/>
            <person name="Swennene D."/>
            <person name="Tekaia F."/>
            <person name="Wesolowski-Louvel M."/>
            <person name="Westhof E."/>
            <person name="Wirth B."/>
            <person name="Zeniou-Meyer M."/>
            <person name="Zivanovic I."/>
            <person name="Bolotin-Fukuhara M."/>
            <person name="Thierry A."/>
            <person name="Bouchier C."/>
            <person name="Caudron B."/>
            <person name="Scarpelli C."/>
            <person name="Gaillardin C."/>
            <person name="Weissenbach J."/>
            <person name="Wincker P."/>
            <person name="Souciet J.L."/>
        </authorList>
    </citation>
    <scope>NUCLEOTIDE SEQUENCE [LARGE SCALE GENOMIC DNA]</scope>
    <source>
        <strain evidence="7">ATCC 36239 / CBS 767 / BCRC 21394 / JCM 1990 / NBRC 0083 / IGC 2968</strain>
    </source>
</reference>
<dbReference type="GO" id="GO:0001113">
    <property type="term" value="P:transcription open complex formation at RNA polymerase II promoter"/>
    <property type="evidence" value="ECO:0007669"/>
    <property type="project" value="EnsemblFungi"/>
</dbReference>
<dbReference type="Gene3D" id="3.30.40.10">
    <property type="entry name" value="Zinc/RING finger domain, C3HC4 (zinc finger)"/>
    <property type="match status" value="1"/>
</dbReference>
<name>Q6BLR4_DEBHA</name>
<dbReference type="PROSITE" id="PS51344">
    <property type="entry name" value="HTH_TFE_IIE"/>
    <property type="match status" value="1"/>
</dbReference>
<organism evidence="6 7">
    <name type="scientific">Debaryomyces hansenii (strain ATCC 36239 / CBS 767 / BCRC 21394 / JCM 1990 / NBRC 0083 / IGC 2968)</name>
    <name type="common">Yeast</name>
    <name type="synonym">Torulaspora hansenii</name>
    <dbReference type="NCBI Taxonomy" id="284592"/>
    <lineage>
        <taxon>Eukaryota</taxon>
        <taxon>Fungi</taxon>
        <taxon>Dikarya</taxon>
        <taxon>Ascomycota</taxon>
        <taxon>Saccharomycotina</taxon>
        <taxon>Pichiomycetes</taxon>
        <taxon>Debaryomycetaceae</taxon>
        <taxon>Debaryomyces</taxon>
    </lineage>
</organism>
<accession>Q6BLR4</accession>